<proteinExistence type="predicted"/>
<dbReference type="RefSeq" id="WP_308475500.1">
    <property type="nucleotide sequence ID" value="NZ_OY726394.1"/>
</dbReference>
<keyword evidence="1" id="KW-0805">Transcription regulation</keyword>
<organism evidence="5 6">
    <name type="scientific">[Mycobacterium] kokjensenii</name>
    <dbReference type="NCBI Taxonomy" id="3064287"/>
    <lineage>
        <taxon>Bacteria</taxon>
        <taxon>Bacillati</taxon>
        <taxon>Actinomycetota</taxon>
        <taxon>Actinomycetes</taxon>
        <taxon>Mycobacteriales</taxon>
        <taxon>Mycobacteriaceae</taxon>
        <taxon>Mycolicibacter</taxon>
    </lineage>
</organism>
<feature type="transmembrane region" description="Helical" evidence="3">
    <location>
        <begin position="103"/>
        <end position="124"/>
    </location>
</feature>
<evidence type="ECO:0000313" key="5">
    <source>
        <dbReference type="EMBL" id="CAJ1493958.1"/>
    </source>
</evidence>
<protein>
    <submittedName>
        <fullName evidence="5">Zf-HC2 domain-containing protein</fullName>
    </submittedName>
</protein>
<keyword evidence="3" id="KW-0812">Transmembrane</keyword>
<keyword evidence="2" id="KW-0804">Transcription</keyword>
<name>A0ABM9L7K7_9MYCO</name>
<dbReference type="InterPro" id="IPR027383">
    <property type="entry name" value="Znf_put"/>
</dbReference>
<sequence length="237" mass="24394">MTAPRKHPLATTPAEGGHRYAMWDAAYVLGSLSAADRREYEDHLADCPQCRAAVTEISGVPALLSQLDGPGVAAIDDDAPAAAPDLLASLVTEVRRRRRRTRVLAWALGAAAAAVLGIGVLIGVGGPGRAPGPVPEALPMTQVGTTSLASTVAVRDESWGSYIDLSCICLAPIGAHHDTLALVVVGRDGATTRLATWVAEPGRTATPAGSISTPSDQIAAVQIVSADSGQLLLERTL</sequence>
<accession>A0ABM9L7K7</accession>
<reference evidence="5 6" key="1">
    <citation type="submission" date="2023-08" db="EMBL/GenBank/DDBJ databases">
        <authorList>
            <person name="Folkvardsen B D."/>
            <person name="Norman A."/>
        </authorList>
    </citation>
    <scope>NUCLEOTIDE SEQUENCE [LARGE SCALE GENOMIC DNA]</scope>
    <source>
        <strain evidence="5 6">Mu0083</strain>
    </source>
</reference>
<keyword evidence="3" id="KW-0472">Membrane</keyword>
<evidence type="ECO:0000259" key="4">
    <source>
        <dbReference type="Pfam" id="PF13490"/>
    </source>
</evidence>
<dbReference type="Proteomes" id="UP001190336">
    <property type="component" value="Chromosome"/>
</dbReference>
<dbReference type="Gene3D" id="1.10.10.1320">
    <property type="entry name" value="Anti-sigma factor, zinc-finger domain"/>
    <property type="match status" value="1"/>
</dbReference>
<evidence type="ECO:0000256" key="1">
    <source>
        <dbReference type="ARBA" id="ARBA00023015"/>
    </source>
</evidence>
<feature type="domain" description="Putative zinc-finger" evidence="4">
    <location>
        <begin position="26"/>
        <end position="51"/>
    </location>
</feature>
<dbReference type="InterPro" id="IPR041916">
    <property type="entry name" value="Anti_sigma_zinc_sf"/>
</dbReference>
<evidence type="ECO:0000256" key="2">
    <source>
        <dbReference type="ARBA" id="ARBA00023163"/>
    </source>
</evidence>
<dbReference type="Pfam" id="PF13490">
    <property type="entry name" value="zf-HC2"/>
    <property type="match status" value="1"/>
</dbReference>
<gene>
    <name evidence="5" type="ORF">MU0083_000579</name>
</gene>
<evidence type="ECO:0000256" key="3">
    <source>
        <dbReference type="SAM" id="Phobius"/>
    </source>
</evidence>
<keyword evidence="3" id="KW-1133">Transmembrane helix</keyword>
<evidence type="ECO:0000313" key="6">
    <source>
        <dbReference type="Proteomes" id="UP001190336"/>
    </source>
</evidence>
<dbReference type="EMBL" id="OY726394">
    <property type="protein sequence ID" value="CAJ1493958.1"/>
    <property type="molecule type" value="Genomic_DNA"/>
</dbReference>
<keyword evidence="6" id="KW-1185">Reference proteome</keyword>